<evidence type="ECO:0000259" key="2">
    <source>
        <dbReference type="Pfam" id="PF25268"/>
    </source>
</evidence>
<accession>A0A8B9A0Q9</accession>
<dbReference type="PANTHER" id="PTHR33786">
    <property type="entry name" value="UBIQUITIN CARBOXYL-TERMINAL HYDROLASE"/>
    <property type="match status" value="1"/>
</dbReference>
<evidence type="ECO:0000313" key="3">
    <source>
        <dbReference type="Proteomes" id="UP000228380"/>
    </source>
</evidence>
<protein>
    <submittedName>
        <fullName evidence="4">Uncharacterized protein LOC120107931</fullName>
    </submittedName>
</protein>
<feature type="signal peptide" evidence="1">
    <location>
        <begin position="1"/>
        <end position="23"/>
    </location>
</feature>
<proteinExistence type="predicted"/>
<dbReference type="GeneID" id="120107931"/>
<keyword evidence="3" id="KW-1185">Reference proteome</keyword>
<feature type="chain" id="PRO_5034572817" evidence="1">
    <location>
        <begin position="24"/>
        <end position="113"/>
    </location>
</feature>
<dbReference type="RefSeq" id="XP_038977393.1">
    <property type="nucleotide sequence ID" value="XM_039121465.1"/>
</dbReference>
<dbReference type="InterPro" id="IPR057188">
    <property type="entry name" value="DUF7866"/>
</dbReference>
<organism evidence="3 4">
    <name type="scientific">Phoenix dactylifera</name>
    <name type="common">Date palm</name>
    <dbReference type="NCBI Taxonomy" id="42345"/>
    <lineage>
        <taxon>Eukaryota</taxon>
        <taxon>Viridiplantae</taxon>
        <taxon>Streptophyta</taxon>
        <taxon>Embryophyta</taxon>
        <taxon>Tracheophyta</taxon>
        <taxon>Spermatophyta</taxon>
        <taxon>Magnoliopsida</taxon>
        <taxon>Liliopsida</taxon>
        <taxon>Arecaceae</taxon>
        <taxon>Coryphoideae</taxon>
        <taxon>Phoeniceae</taxon>
        <taxon>Phoenix</taxon>
    </lineage>
</organism>
<gene>
    <name evidence="4" type="primary">LOC120107931</name>
</gene>
<evidence type="ECO:0000256" key="1">
    <source>
        <dbReference type="SAM" id="SignalP"/>
    </source>
</evidence>
<dbReference type="AlphaFoldDB" id="A0A8B9A0Q9"/>
<dbReference type="Proteomes" id="UP000228380">
    <property type="component" value="Unplaced"/>
</dbReference>
<dbReference type="OrthoDB" id="768311at2759"/>
<dbReference type="PANTHER" id="PTHR33786:SF5">
    <property type="entry name" value="EXPRESSED PROTEIN"/>
    <property type="match status" value="1"/>
</dbReference>
<reference evidence="4" key="1">
    <citation type="submission" date="2025-08" db="UniProtKB">
        <authorList>
            <consortium name="RefSeq"/>
        </authorList>
    </citation>
    <scope>IDENTIFICATION</scope>
    <source>
        <tissue evidence="4">Young leaves</tissue>
    </source>
</reference>
<dbReference type="Pfam" id="PF25268">
    <property type="entry name" value="DUF7866"/>
    <property type="match status" value="1"/>
</dbReference>
<sequence>MAKVPPHLIIALILPLTIILVRGDVAASKPQPTIQYLPTSMVEYHTIDRLANMDVNAQNPPFSKCATCECCTTKDHKNCLSMQCCYRIKCNIPSKPFGTCAFMPEACNCDSCG</sequence>
<feature type="domain" description="DUF7866" evidence="2">
    <location>
        <begin position="61"/>
        <end position="112"/>
    </location>
</feature>
<dbReference type="KEGG" id="pda:120107931"/>
<keyword evidence="1" id="KW-0732">Signal</keyword>
<name>A0A8B9A0Q9_PHODC</name>
<evidence type="ECO:0000313" key="4">
    <source>
        <dbReference type="RefSeq" id="XP_038977393.1"/>
    </source>
</evidence>